<evidence type="ECO:0000313" key="1">
    <source>
        <dbReference type="EMBL" id="KAI5679237.1"/>
    </source>
</evidence>
<comment type="caution">
    <text evidence="1">The sequence shown here is derived from an EMBL/GenBank/DDBJ whole genome shotgun (WGS) entry which is preliminary data.</text>
</comment>
<name>A0ACC0C2Q0_CATRO</name>
<evidence type="ECO:0000313" key="2">
    <source>
        <dbReference type="Proteomes" id="UP001060085"/>
    </source>
</evidence>
<organism evidence="1 2">
    <name type="scientific">Catharanthus roseus</name>
    <name type="common">Madagascar periwinkle</name>
    <name type="synonym">Vinca rosea</name>
    <dbReference type="NCBI Taxonomy" id="4058"/>
    <lineage>
        <taxon>Eukaryota</taxon>
        <taxon>Viridiplantae</taxon>
        <taxon>Streptophyta</taxon>
        <taxon>Embryophyta</taxon>
        <taxon>Tracheophyta</taxon>
        <taxon>Spermatophyta</taxon>
        <taxon>Magnoliopsida</taxon>
        <taxon>eudicotyledons</taxon>
        <taxon>Gunneridae</taxon>
        <taxon>Pentapetalae</taxon>
        <taxon>asterids</taxon>
        <taxon>lamiids</taxon>
        <taxon>Gentianales</taxon>
        <taxon>Apocynaceae</taxon>
        <taxon>Rauvolfioideae</taxon>
        <taxon>Vinceae</taxon>
        <taxon>Catharanthinae</taxon>
        <taxon>Catharanthus</taxon>
    </lineage>
</organism>
<proteinExistence type="predicted"/>
<keyword evidence="2" id="KW-1185">Reference proteome</keyword>
<gene>
    <name evidence="1" type="ORF">M9H77_10187</name>
</gene>
<protein>
    <submittedName>
        <fullName evidence="1">Uncharacterized protein</fullName>
    </submittedName>
</protein>
<dbReference type="Proteomes" id="UP001060085">
    <property type="component" value="Linkage Group LG02"/>
</dbReference>
<reference evidence="2" key="1">
    <citation type="journal article" date="2023" name="Nat. Plants">
        <title>Single-cell RNA sequencing provides a high-resolution roadmap for understanding the multicellular compartmentation of specialized metabolism.</title>
        <authorList>
            <person name="Sun S."/>
            <person name="Shen X."/>
            <person name="Li Y."/>
            <person name="Li Y."/>
            <person name="Wang S."/>
            <person name="Li R."/>
            <person name="Zhang H."/>
            <person name="Shen G."/>
            <person name="Guo B."/>
            <person name="Wei J."/>
            <person name="Xu J."/>
            <person name="St-Pierre B."/>
            <person name="Chen S."/>
            <person name="Sun C."/>
        </authorList>
    </citation>
    <scope>NUCLEOTIDE SEQUENCE [LARGE SCALE GENOMIC DNA]</scope>
</reference>
<accession>A0ACC0C2Q0</accession>
<dbReference type="EMBL" id="CM044702">
    <property type="protein sequence ID" value="KAI5679237.1"/>
    <property type="molecule type" value="Genomic_DNA"/>
</dbReference>
<sequence>MCGTDTATGGRVIKNSTVPPPCNHNPPVSESTENGTRSVVNNLSSEIPLNLDHGDPRMFESYWKKVGDRCKFTIEGHESLSYFANPKNLCWFLEPKLEEEIKKLHKMVGNVKVEEEEDQFIIVGNGSSQLIQAAFYALSPLDDSNPINVVSAAPYYSCYPEMADLLKSGLYKWGGDAHSFNDKEEPFIEMVTSPNNPSGVIREPVVNGGGAKGKVIYDLAYYWPQYTPITAKLDHDLMLFTVSKCTGHAGSRIGWAIVKDKEVAKRMIKFMEISTIGVAKESQLRAAKLLGVISDSCSNVWSPNFESFFEYGHLVLKERWEKLREVVKKNPLLSLQKYPLQYCHFFGDFSESHPAFAWMNCKNGSKDLEKILRGNKILVRSGRRFGTDPNYVRISMVCKEEEFNLFLQRLSTIKEISD</sequence>